<dbReference type="PROSITE" id="PS50914">
    <property type="entry name" value="BON"/>
    <property type="match status" value="1"/>
</dbReference>
<dbReference type="Pfam" id="PF04972">
    <property type="entry name" value="BON"/>
    <property type="match status" value="1"/>
</dbReference>
<organism evidence="3 4">
    <name type="scientific">Paraburkholderia hospita</name>
    <dbReference type="NCBI Taxonomy" id="169430"/>
    <lineage>
        <taxon>Bacteria</taxon>
        <taxon>Pseudomonadati</taxon>
        <taxon>Pseudomonadota</taxon>
        <taxon>Betaproteobacteria</taxon>
        <taxon>Burkholderiales</taxon>
        <taxon>Burkholderiaceae</taxon>
        <taxon>Paraburkholderia</taxon>
    </lineage>
</organism>
<feature type="domain" description="BON" evidence="2">
    <location>
        <begin position="74"/>
        <end position="144"/>
    </location>
</feature>
<feature type="chain" id="PRO_5045750236" evidence="1">
    <location>
        <begin position="49"/>
        <end position="148"/>
    </location>
</feature>
<keyword evidence="4" id="KW-1185">Reference proteome</keyword>
<sequence>MAGIDVSPFDGLQTSFYNDKDKTMNLRQFVMGSGLAAVIAFSCTQVFAADAAASATDATTAAPAATSKKSIRVANRAFSKTVQKTLLKTKGLEDTSITAFGNAKTGQVTLAGQIASEDQDHLAVETAKQVRGVTAVVSKLTLRQQGGG</sequence>
<proteinExistence type="predicted"/>
<feature type="signal peptide" evidence="1">
    <location>
        <begin position="1"/>
        <end position="48"/>
    </location>
</feature>
<gene>
    <name evidence="3" type="ORF">WQE_37914</name>
</gene>
<evidence type="ECO:0000313" key="3">
    <source>
        <dbReference type="EMBL" id="EIM95711.1"/>
    </source>
</evidence>
<accession>A0ABP2PCY2</accession>
<evidence type="ECO:0000256" key="1">
    <source>
        <dbReference type="SAM" id="SignalP"/>
    </source>
</evidence>
<evidence type="ECO:0000259" key="2">
    <source>
        <dbReference type="PROSITE" id="PS50914"/>
    </source>
</evidence>
<evidence type="ECO:0000313" key="4">
    <source>
        <dbReference type="Proteomes" id="UP000004980"/>
    </source>
</evidence>
<keyword evidence="1" id="KW-0732">Signal</keyword>
<reference evidence="3 4" key="1">
    <citation type="journal article" date="2012" name="J. Bacteriol.">
        <title>Draft Genome Sequence of the Soil Bacterium Burkholderia terrae Strain BS001, Which Interacts with Fungal Surface Structures.</title>
        <authorList>
            <person name="Nazir R."/>
            <person name="Hansen M.A."/>
            <person name="Sorensen S."/>
            <person name="van Elsas J.D."/>
        </authorList>
    </citation>
    <scope>NUCLEOTIDE SEQUENCE [LARGE SCALE GENOMIC DNA]</scope>
    <source>
        <strain evidence="3 4">BS001</strain>
    </source>
</reference>
<dbReference type="InterPro" id="IPR007055">
    <property type="entry name" value="BON_dom"/>
</dbReference>
<comment type="caution">
    <text evidence="3">The sequence shown here is derived from an EMBL/GenBank/DDBJ whole genome shotgun (WGS) entry which is preliminary data.</text>
</comment>
<dbReference type="Gene3D" id="3.30.1340.30">
    <property type="match status" value="1"/>
</dbReference>
<dbReference type="EMBL" id="AKAU01000229">
    <property type="protein sequence ID" value="EIM95711.1"/>
    <property type="molecule type" value="Genomic_DNA"/>
</dbReference>
<protein>
    <submittedName>
        <fullName evidence="3">Transport-associated protein</fullName>
    </submittedName>
</protein>
<dbReference type="Proteomes" id="UP000004980">
    <property type="component" value="Unassembled WGS sequence"/>
</dbReference>
<name>A0ABP2PCY2_9BURK</name>